<dbReference type="Gene3D" id="1.50.10.130">
    <property type="entry name" value="Terpene synthase, N-terminal domain"/>
    <property type="match status" value="1"/>
</dbReference>
<keyword evidence="8" id="KW-1185">Reference proteome</keyword>
<feature type="domain" description="Terpene synthase N-terminal" evidence="6">
    <location>
        <begin position="87"/>
        <end position="266"/>
    </location>
</feature>
<dbReference type="InterPro" id="IPR005630">
    <property type="entry name" value="Terpene_synthase_metal-bd"/>
</dbReference>
<keyword evidence="3" id="KW-0460">Magnesium</keyword>
<feature type="domain" description="Terpene synthase metal-binding" evidence="7">
    <location>
        <begin position="319"/>
        <end position="558"/>
    </location>
</feature>
<dbReference type="InterPro" id="IPR034741">
    <property type="entry name" value="Terpene_cyclase-like_1_C"/>
</dbReference>
<feature type="compositionally biased region" description="Polar residues" evidence="5">
    <location>
        <begin position="18"/>
        <end position="28"/>
    </location>
</feature>
<feature type="region of interest" description="Disordered" evidence="5">
    <location>
        <begin position="18"/>
        <end position="38"/>
    </location>
</feature>
<dbReference type="InterPro" id="IPR001906">
    <property type="entry name" value="Terpene_synth_N"/>
</dbReference>
<sequence>MTSCVVNAQMTFYATGRIQKQSRSSPTCSPRGPGSVAQLPAQRRCSNNFPGSHDKVLVIQRAQDSSKEAEVTYASAARRSADYHPSVWGDYFLKYASQDTTPVDDDKAVQQIQELKSEVKRMLASEDYSRPAKKLNLIDQIQRLGIAYHFDREIKDFLEDIYASIRRNGATEDEDDLHTTALRFRLLRQHGYWISSRVFDKFKGREGNFDASLVNDVRGLLSLYEASHCSTRGEETLDEALSFCFTHLKSMEEKPVIVAHALKQCIHREMPRLEVRRYIETYQCIDSHNEVFLSLAKLDFNLTQQLHQREVAETSWWWKDLDFKRQLPFVRDRIAECYLWNLSVYFEPEYSLARKFVTKVMAMVTAVDDIYDSYGTIEELELFTRAVDRWDINAADELPGYMQVCYTALLDVYSGIGDMLAEQGRSYYLYYMKEAVKIMVRFYFQEAKWFHQQYIPTVEEYMEVAVVTLGYQMLIIVSLLGMPEITTEETFQWLLSNPKIVRASAVTCRLMDDIASHKFEQARGHVASVVECYMKQYGVTEPEAENELKKRVEDAWKDINEEWLHLTEAPPHVLMRIVNYARVVDVMYKDGDCFTNSQTKLKDIIASLLLDPVPV</sequence>
<reference evidence="8" key="1">
    <citation type="journal article" date="2020" name="Plant Biotechnol. J.">
        <title>The pomegranate (Punica granatum L.) draft genome dissects genetic divergence between soft- and hard-seeded cultivars.</title>
        <authorList>
            <person name="Luo X."/>
            <person name="Li H."/>
            <person name="Wu Z."/>
            <person name="Yao W."/>
            <person name="Zhao P."/>
            <person name="Cao D."/>
            <person name="Yu H."/>
            <person name="Li K."/>
            <person name="Poudel K."/>
            <person name="Zhao D."/>
            <person name="Zhang F."/>
            <person name="Xia X."/>
            <person name="Chen L."/>
            <person name="Wang Q."/>
            <person name="Jing D."/>
            <person name="Cao S."/>
        </authorList>
    </citation>
    <scope>NUCLEOTIDE SEQUENCE [LARGE SCALE GENOMIC DNA]</scope>
    <source>
        <strain evidence="8">cv. Tunisia</strain>
    </source>
</reference>
<dbReference type="Gene3D" id="1.10.600.10">
    <property type="entry name" value="Farnesyl Diphosphate Synthase"/>
    <property type="match status" value="1"/>
</dbReference>
<evidence type="ECO:0000259" key="7">
    <source>
        <dbReference type="Pfam" id="PF03936"/>
    </source>
</evidence>
<keyword evidence="4" id="KW-0456">Lyase</keyword>
<dbReference type="InterPro" id="IPR044814">
    <property type="entry name" value="Terpene_cyclase_plant_C1"/>
</dbReference>
<dbReference type="GeneID" id="116199157"/>
<dbReference type="PANTHER" id="PTHR31225">
    <property type="entry name" value="OS04G0344100 PROTEIN-RELATED"/>
    <property type="match status" value="1"/>
</dbReference>
<evidence type="ECO:0000256" key="4">
    <source>
        <dbReference type="ARBA" id="ARBA00023239"/>
    </source>
</evidence>
<keyword evidence="2" id="KW-0479">Metal-binding</keyword>
<evidence type="ECO:0000313" key="9">
    <source>
        <dbReference type="RefSeq" id="XP_031385305.1"/>
    </source>
</evidence>
<dbReference type="SUPFAM" id="SSF48239">
    <property type="entry name" value="Terpenoid cyclases/Protein prenyltransferases"/>
    <property type="match status" value="1"/>
</dbReference>
<dbReference type="GO" id="GO:0010333">
    <property type="term" value="F:terpene synthase activity"/>
    <property type="evidence" value="ECO:0007669"/>
    <property type="project" value="InterPro"/>
</dbReference>
<dbReference type="InterPro" id="IPR008949">
    <property type="entry name" value="Isoprenoid_synthase_dom_sf"/>
</dbReference>
<evidence type="ECO:0000259" key="6">
    <source>
        <dbReference type="Pfam" id="PF01397"/>
    </source>
</evidence>
<dbReference type="GO" id="GO:0016102">
    <property type="term" value="P:diterpenoid biosynthetic process"/>
    <property type="evidence" value="ECO:0007669"/>
    <property type="project" value="InterPro"/>
</dbReference>
<organism evidence="8 9">
    <name type="scientific">Punica granatum</name>
    <name type="common">Pomegranate</name>
    <dbReference type="NCBI Taxonomy" id="22663"/>
    <lineage>
        <taxon>Eukaryota</taxon>
        <taxon>Viridiplantae</taxon>
        <taxon>Streptophyta</taxon>
        <taxon>Embryophyta</taxon>
        <taxon>Tracheophyta</taxon>
        <taxon>Spermatophyta</taxon>
        <taxon>Magnoliopsida</taxon>
        <taxon>eudicotyledons</taxon>
        <taxon>Gunneridae</taxon>
        <taxon>Pentapetalae</taxon>
        <taxon>rosids</taxon>
        <taxon>malvids</taxon>
        <taxon>Myrtales</taxon>
        <taxon>Lythraceae</taxon>
        <taxon>Punica</taxon>
    </lineage>
</organism>
<dbReference type="AlphaFoldDB" id="A0A6P8CP02"/>
<reference evidence="9" key="2">
    <citation type="submission" date="2025-08" db="UniProtKB">
        <authorList>
            <consortium name="RefSeq"/>
        </authorList>
    </citation>
    <scope>IDENTIFICATION</scope>
    <source>
        <tissue evidence="9">Leaf</tissue>
    </source>
</reference>
<dbReference type="InterPro" id="IPR036965">
    <property type="entry name" value="Terpene_synth_N_sf"/>
</dbReference>
<dbReference type="Pfam" id="PF03936">
    <property type="entry name" value="Terpene_synth_C"/>
    <property type="match status" value="1"/>
</dbReference>
<evidence type="ECO:0000313" key="8">
    <source>
        <dbReference type="Proteomes" id="UP000515151"/>
    </source>
</evidence>
<dbReference type="GO" id="GO:0000287">
    <property type="term" value="F:magnesium ion binding"/>
    <property type="evidence" value="ECO:0007669"/>
    <property type="project" value="InterPro"/>
</dbReference>
<dbReference type="OrthoDB" id="1877784at2759"/>
<evidence type="ECO:0000256" key="5">
    <source>
        <dbReference type="SAM" id="MobiDB-lite"/>
    </source>
</evidence>
<dbReference type="InterPro" id="IPR050148">
    <property type="entry name" value="Terpene_synthase-like"/>
</dbReference>
<dbReference type="SFLD" id="SFLDG01019">
    <property type="entry name" value="Terpene_Cyclase_Like_1_C_Termi"/>
    <property type="match status" value="1"/>
</dbReference>
<dbReference type="SUPFAM" id="SSF48576">
    <property type="entry name" value="Terpenoid synthases"/>
    <property type="match status" value="1"/>
</dbReference>
<dbReference type="RefSeq" id="XP_031385305.1">
    <property type="nucleotide sequence ID" value="XM_031529445.1"/>
</dbReference>
<dbReference type="InterPro" id="IPR008930">
    <property type="entry name" value="Terpenoid_cyclase/PrenylTrfase"/>
</dbReference>
<comment type="cofactor">
    <cofactor evidence="1">
        <name>Mg(2+)</name>
        <dbReference type="ChEBI" id="CHEBI:18420"/>
    </cofactor>
</comment>
<dbReference type="FunFam" id="1.10.600.10:FF:000007">
    <property type="entry name" value="Isoprene synthase, chloroplastic"/>
    <property type="match status" value="1"/>
</dbReference>
<protein>
    <submittedName>
        <fullName evidence="9">(-)-germacrene D synthase-like isoform X1</fullName>
    </submittedName>
</protein>
<gene>
    <name evidence="9" type="primary">LOC116199157</name>
</gene>
<dbReference type="Pfam" id="PF01397">
    <property type="entry name" value="Terpene_synth"/>
    <property type="match status" value="1"/>
</dbReference>
<proteinExistence type="predicted"/>
<dbReference type="Proteomes" id="UP000515151">
    <property type="component" value="Chromosome 3"/>
</dbReference>
<accession>A0A6P8CP02</accession>
<dbReference type="PANTHER" id="PTHR31225:SF241">
    <property type="entry name" value="TERPENE SYNTHASE FAMILY, METAL-BINDING DOMAIN PROTEIN"/>
    <property type="match status" value="1"/>
</dbReference>
<dbReference type="CDD" id="cd00684">
    <property type="entry name" value="Terpene_cyclase_plant_C1"/>
    <property type="match status" value="1"/>
</dbReference>
<evidence type="ECO:0000256" key="3">
    <source>
        <dbReference type="ARBA" id="ARBA00022842"/>
    </source>
</evidence>
<name>A0A6P8CP02_PUNGR</name>
<evidence type="ECO:0000256" key="2">
    <source>
        <dbReference type="ARBA" id="ARBA00022723"/>
    </source>
</evidence>
<dbReference type="SFLD" id="SFLDS00005">
    <property type="entry name" value="Isoprenoid_Synthase_Type_I"/>
    <property type="match status" value="1"/>
</dbReference>
<dbReference type="FunFam" id="1.50.10.130:FF:000001">
    <property type="entry name" value="Isoprene synthase, chloroplastic"/>
    <property type="match status" value="1"/>
</dbReference>
<evidence type="ECO:0000256" key="1">
    <source>
        <dbReference type="ARBA" id="ARBA00001946"/>
    </source>
</evidence>